<dbReference type="Proteomes" id="UP001597049">
    <property type="component" value="Unassembled WGS sequence"/>
</dbReference>
<evidence type="ECO:0000313" key="2">
    <source>
        <dbReference type="EMBL" id="MFD0933544.1"/>
    </source>
</evidence>
<keyword evidence="1" id="KW-1133">Transmembrane helix</keyword>
<evidence type="ECO:0000256" key="1">
    <source>
        <dbReference type="SAM" id="Phobius"/>
    </source>
</evidence>
<comment type="caution">
    <text evidence="2">The sequence shown here is derived from an EMBL/GenBank/DDBJ whole genome shotgun (WGS) entry which is preliminary data.</text>
</comment>
<name>A0ABW3GTH6_9FLAO</name>
<keyword evidence="1" id="KW-0472">Membrane</keyword>
<proteinExistence type="predicted"/>
<feature type="transmembrane region" description="Helical" evidence="1">
    <location>
        <begin position="12"/>
        <end position="30"/>
    </location>
</feature>
<feature type="transmembrane region" description="Helical" evidence="1">
    <location>
        <begin position="36"/>
        <end position="54"/>
    </location>
</feature>
<gene>
    <name evidence="2" type="ORF">ACFQ0R_13140</name>
</gene>
<keyword evidence="3" id="KW-1185">Reference proteome</keyword>
<dbReference type="EMBL" id="JBHTIV010000023">
    <property type="protein sequence ID" value="MFD0933544.1"/>
    <property type="molecule type" value="Genomic_DNA"/>
</dbReference>
<evidence type="ECO:0000313" key="3">
    <source>
        <dbReference type="Proteomes" id="UP001597049"/>
    </source>
</evidence>
<organism evidence="2 3">
    <name type="scientific">Psychroflexus salinarum</name>
    <dbReference type="NCBI Taxonomy" id="546024"/>
    <lineage>
        <taxon>Bacteria</taxon>
        <taxon>Pseudomonadati</taxon>
        <taxon>Bacteroidota</taxon>
        <taxon>Flavobacteriia</taxon>
        <taxon>Flavobacteriales</taxon>
        <taxon>Flavobacteriaceae</taxon>
        <taxon>Psychroflexus</taxon>
    </lineage>
</organism>
<sequence>MKINLNKKRLYTNLFLGTLWIFLGASYFIFGETMSWIGYMYLILGILYLAHFLYDFKHQYLIIEKGRIQKNVLYSFKNSIELSEIEEIKKK</sequence>
<keyword evidence="1" id="KW-0812">Transmembrane</keyword>
<reference evidence="3" key="1">
    <citation type="journal article" date="2019" name="Int. J. Syst. Evol. Microbiol.">
        <title>The Global Catalogue of Microorganisms (GCM) 10K type strain sequencing project: providing services to taxonomists for standard genome sequencing and annotation.</title>
        <authorList>
            <consortium name="The Broad Institute Genomics Platform"/>
            <consortium name="The Broad Institute Genome Sequencing Center for Infectious Disease"/>
            <person name="Wu L."/>
            <person name="Ma J."/>
        </authorList>
    </citation>
    <scope>NUCLEOTIDE SEQUENCE [LARGE SCALE GENOMIC DNA]</scope>
    <source>
        <strain evidence="3">CCUG 56752</strain>
    </source>
</reference>
<dbReference type="RefSeq" id="WP_379658837.1">
    <property type="nucleotide sequence ID" value="NZ_JBHTIV010000023.1"/>
</dbReference>
<evidence type="ECO:0008006" key="4">
    <source>
        <dbReference type="Google" id="ProtNLM"/>
    </source>
</evidence>
<protein>
    <recommendedName>
        <fullName evidence="4">2TM domain-containing protein</fullName>
    </recommendedName>
</protein>
<accession>A0ABW3GTH6</accession>